<dbReference type="PaxDb" id="44689-DDB0202519"/>
<reference evidence="1 2" key="1">
    <citation type="journal article" date="2005" name="Nature">
        <title>The genome of the social amoeba Dictyostelium discoideum.</title>
        <authorList>
            <consortium name="The Dictyostelium discoideum Sequencing Consortium"/>
            <person name="Eichinger L."/>
            <person name="Pachebat J.A."/>
            <person name="Glockner G."/>
            <person name="Rajandream M.A."/>
            <person name="Sucgang R."/>
            <person name="Berriman M."/>
            <person name="Song J."/>
            <person name="Olsen R."/>
            <person name="Szafranski K."/>
            <person name="Xu Q."/>
            <person name="Tunggal B."/>
            <person name="Kummerfeld S."/>
            <person name="Madera M."/>
            <person name="Konfortov B.A."/>
            <person name="Rivero F."/>
            <person name="Bankier A.T."/>
            <person name="Lehmann R."/>
            <person name="Hamlin N."/>
            <person name="Davies R."/>
            <person name="Gaudet P."/>
            <person name="Fey P."/>
            <person name="Pilcher K."/>
            <person name="Chen G."/>
            <person name="Saunders D."/>
            <person name="Sodergren E."/>
            <person name="Davis P."/>
            <person name="Kerhornou A."/>
            <person name="Nie X."/>
            <person name="Hall N."/>
            <person name="Anjard C."/>
            <person name="Hemphill L."/>
            <person name="Bason N."/>
            <person name="Farbrother P."/>
            <person name="Desany B."/>
            <person name="Just E."/>
            <person name="Morio T."/>
            <person name="Rost R."/>
            <person name="Churcher C."/>
            <person name="Cooper J."/>
            <person name="Haydock S."/>
            <person name="van Driessche N."/>
            <person name="Cronin A."/>
            <person name="Goodhead I."/>
            <person name="Muzny D."/>
            <person name="Mourier T."/>
            <person name="Pain A."/>
            <person name="Lu M."/>
            <person name="Harper D."/>
            <person name="Lindsay R."/>
            <person name="Hauser H."/>
            <person name="James K."/>
            <person name="Quiles M."/>
            <person name="Madan Babu M."/>
            <person name="Saito T."/>
            <person name="Buchrieser C."/>
            <person name="Wardroper A."/>
            <person name="Felder M."/>
            <person name="Thangavelu M."/>
            <person name="Johnson D."/>
            <person name="Knights A."/>
            <person name="Loulseged H."/>
            <person name="Mungall K."/>
            <person name="Oliver K."/>
            <person name="Price C."/>
            <person name="Quail M.A."/>
            <person name="Urushihara H."/>
            <person name="Hernandez J."/>
            <person name="Rabbinowitsch E."/>
            <person name="Steffen D."/>
            <person name="Sanders M."/>
            <person name="Ma J."/>
            <person name="Kohara Y."/>
            <person name="Sharp S."/>
            <person name="Simmonds M."/>
            <person name="Spiegler S."/>
            <person name="Tivey A."/>
            <person name="Sugano S."/>
            <person name="White B."/>
            <person name="Walker D."/>
            <person name="Woodward J."/>
            <person name="Winckler T."/>
            <person name="Tanaka Y."/>
            <person name="Shaulsky G."/>
            <person name="Schleicher M."/>
            <person name="Weinstock G."/>
            <person name="Rosenthal A."/>
            <person name="Cox E.C."/>
            <person name="Chisholm R.L."/>
            <person name="Gibbs R."/>
            <person name="Loomis W.F."/>
            <person name="Platzer M."/>
            <person name="Kay R.R."/>
            <person name="Williams J."/>
            <person name="Dear P.H."/>
            <person name="Noegel A.A."/>
            <person name="Barrell B."/>
            <person name="Kuspa A."/>
        </authorList>
    </citation>
    <scope>NUCLEOTIDE SEQUENCE [LARGE SCALE GENOMIC DNA]</scope>
    <source>
        <strain evidence="1 2">AX4</strain>
    </source>
</reference>
<dbReference type="AlphaFoldDB" id="Q553N1"/>
<dbReference type="Proteomes" id="UP000002195">
    <property type="component" value="Unassembled WGS sequence"/>
</dbReference>
<dbReference type="RefSeq" id="XP_643462.1">
    <property type="nucleotide sequence ID" value="XM_638370.1"/>
</dbReference>
<dbReference type="EMBL" id="AAFI02000013">
    <property type="protein sequence ID" value="EAL69643.1"/>
    <property type="molecule type" value="Genomic_DNA"/>
</dbReference>
<dbReference type="dictyBase" id="DDB_G0275785"/>
<dbReference type="HOGENOM" id="CLU_337547_0_0_1"/>
<evidence type="ECO:0000313" key="2">
    <source>
        <dbReference type="Proteomes" id="UP000002195"/>
    </source>
</evidence>
<proteinExistence type="predicted"/>
<organism evidence="1 2">
    <name type="scientific">Dictyostelium discoideum</name>
    <name type="common">Social amoeba</name>
    <dbReference type="NCBI Taxonomy" id="44689"/>
    <lineage>
        <taxon>Eukaryota</taxon>
        <taxon>Amoebozoa</taxon>
        <taxon>Evosea</taxon>
        <taxon>Eumycetozoa</taxon>
        <taxon>Dictyostelia</taxon>
        <taxon>Dictyosteliales</taxon>
        <taxon>Dictyosteliaceae</taxon>
        <taxon>Dictyostelium</taxon>
    </lineage>
</organism>
<sequence>MDYLNSYLKIRDSIIDSINKKKNHSNIFSLIDLYDNSIDNIKINSLMNFLYFPNKVSFCIETVDNDEFDNNNSRNSSKATTIDSFINTPIIYDDDYEEDDDEDHEDIEGQEKKIKENKTIFCINPYIYINFTKCGKIFSPNFHELLKIATSINKNDNYKIIENHYDLVIPNYKDGYWVTYSIDSMYSTNQRQVDFIKLHIFKQTNNNITTNGVELDGIQQENQIINKWVTVENGKRFVGKLFVPIGYDGDEIEIRHNRSKLFEKISISKSGMFFDYNKYSIKYCVLPDNDITVFINSNNRNPYFGLLEFDMFTMDPFKMQRLGSPSIESIGFRNIAMKMVIIEFDKLIYKGNQIGIILNDLYTTSDWIEKLSGMDLYMYDSLINHYGTNNIKMVSLIKSHNIIFNVYDINEINLSNVLLFSNQNLRNHGIFRSCNLNHRSEYESSLIFSVIIITNENSNVSNNPSFIQIPYIVSKKQKLNHKHVVETKIAVNSFKLSNLLTLKILNYSIDYSKGDEQFFSFCQSLHLVCKHWNSFILSKIKFSNLVFGPKNYIQSYLNFNYLLGNMLCQNETTPVRYSTVDMYQNTLKIYKLLFEFYFPGLEFQNNPKSSNQNEYLTQTVFFLQKDFQQRQTYVGYQTNAFTLYDNEYGYLNLNNPTSIETSMNEKQVQEIQINLIKLLKDEILEIINDKSKTVALTLKFLYSSNNELCGSDLVMWNLLNQFFNNNEFQLNISTYIASKNKVKKEFIDKIQIIDGDIVNYTFLPKTIEPLITTSTTVTTTTSSCIRTTVETTIKTTTEIIKSTVLFKNPTFSCLTPILYNYVKTRTQKSYENVGCFSAISICRK</sequence>
<dbReference type="GeneID" id="8620045"/>
<keyword evidence="2" id="KW-1185">Reference proteome</keyword>
<dbReference type="FunCoup" id="Q553N1">
    <property type="interactions" value="11"/>
</dbReference>
<comment type="caution">
    <text evidence="1">The sequence shown here is derived from an EMBL/GenBank/DDBJ whole genome shotgun (WGS) entry which is preliminary data.</text>
</comment>
<dbReference type="KEGG" id="ddi:DDB_G0275785"/>
<protein>
    <submittedName>
        <fullName evidence="1">Uncharacterized protein</fullName>
    </submittedName>
</protein>
<gene>
    <name evidence="1" type="ORF">DDB_G0275785</name>
</gene>
<dbReference type="InParanoid" id="Q553N1"/>
<dbReference type="VEuPathDB" id="AmoebaDB:DDB_G0275785"/>
<name>Q553N1_DICDI</name>
<accession>Q553N1</accession>
<evidence type="ECO:0000313" key="1">
    <source>
        <dbReference type="EMBL" id="EAL69643.1"/>
    </source>
</evidence>